<organism evidence="3 4">
    <name type="scientific">Symbiodinium microadriaticum</name>
    <name type="common">Dinoflagellate</name>
    <name type="synonym">Zooxanthella microadriatica</name>
    <dbReference type="NCBI Taxonomy" id="2951"/>
    <lineage>
        <taxon>Eukaryota</taxon>
        <taxon>Sar</taxon>
        <taxon>Alveolata</taxon>
        <taxon>Dinophyceae</taxon>
        <taxon>Suessiales</taxon>
        <taxon>Symbiodiniaceae</taxon>
        <taxon>Symbiodinium</taxon>
    </lineage>
</organism>
<dbReference type="Proteomes" id="UP000186817">
    <property type="component" value="Unassembled WGS sequence"/>
</dbReference>
<protein>
    <submittedName>
        <fullName evidence="3">Uncharacterized protein</fullName>
    </submittedName>
</protein>
<feature type="coiled-coil region" evidence="1">
    <location>
        <begin position="229"/>
        <end position="273"/>
    </location>
</feature>
<gene>
    <name evidence="3" type="ORF">AK812_SmicGene29037</name>
</gene>
<dbReference type="OrthoDB" id="10510706at2759"/>
<sequence length="502" mass="54074">MMTMPRMDQIFKFGLQHKGCRHEPGDGRAPSRPLAGFVTGKTATRQAVRPCAPPTKERTDVLVVQGMLPGAVGLHMQSYIRTMSRDEMVGRFLQIRAARSSPRAAWFLRPTTSPSTMPFSRHPLQWAAMASEARPGRQDVPALLWGMGAGGRQVPSNREPAFESNAFLPENALCELGEIDVKTSATWGAAEGEVRAGLPDVSWTKDLGKHELWVLKHDHDHSYDDDNDVDAMASERQRLEEQLTESQANCSRLEEECRQHAAERERRAELENQQADVARSFAELQAVVAQLLPWLGELDTQRSRLLEEKGHAEAMATSLRSELQRWRMLWGSVPSTAVSDAASRPSSAGRTAPVARAGRRGSGNQRRAASAAGEKRGDTWNRRPSPCRLRLSPERPDWAVTWPPNKEGAATPGASEVLAALSAELAKAAKAAPPAVGSAAASVQKQFALQLQELLAPAAKGTGAMPKAAAKAPVSEPVAANTAGQPSSPTGGAESAPARAAS</sequence>
<keyword evidence="1" id="KW-0175">Coiled coil</keyword>
<comment type="caution">
    <text evidence="3">The sequence shown here is derived from an EMBL/GenBank/DDBJ whole genome shotgun (WGS) entry which is preliminary data.</text>
</comment>
<feature type="region of interest" description="Disordered" evidence="2">
    <location>
        <begin position="461"/>
        <end position="502"/>
    </location>
</feature>
<dbReference type="EMBL" id="LSRX01000757">
    <property type="protein sequence ID" value="OLP89480.1"/>
    <property type="molecule type" value="Genomic_DNA"/>
</dbReference>
<evidence type="ECO:0000256" key="2">
    <source>
        <dbReference type="SAM" id="MobiDB-lite"/>
    </source>
</evidence>
<evidence type="ECO:0000313" key="4">
    <source>
        <dbReference type="Proteomes" id="UP000186817"/>
    </source>
</evidence>
<evidence type="ECO:0000256" key="1">
    <source>
        <dbReference type="SAM" id="Coils"/>
    </source>
</evidence>
<evidence type="ECO:0000313" key="3">
    <source>
        <dbReference type="EMBL" id="OLP89480.1"/>
    </source>
</evidence>
<reference evidence="3 4" key="1">
    <citation type="submission" date="2016-02" db="EMBL/GenBank/DDBJ databases">
        <title>Genome analysis of coral dinoflagellate symbionts highlights evolutionary adaptations to a symbiotic lifestyle.</title>
        <authorList>
            <person name="Aranda M."/>
            <person name="Li Y."/>
            <person name="Liew Y.J."/>
            <person name="Baumgarten S."/>
            <person name="Simakov O."/>
            <person name="Wilson M."/>
            <person name="Piel J."/>
            <person name="Ashoor H."/>
            <person name="Bougouffa S."/>
            <person name="Bajic V.B."/>
            <person name="Ryu T."/>
            <person name="Ravasi T."/>
            <person name="Bayer T."/>
            <person name="Micklem G."/>
            <person name="Kim H."/>
            <person name="Bhak J."/>
            <person name="Lajeunesse T.C."/>
            <person name="Voolstra C.R."/>
        </authorList>
    </citation>
    <scope>NUCLEOTIDE SEQUENCE [LARGE SCALE GENOMIC DNA]</scope>
    <source>
        <strain evidence="3 4">CCMP2467</strain>
    </source>
</reference>
<dbReference type="AlphaFoldDB" id="A0A1Q9D2S5"/>
<accession>A0A1Q9D2S5</accession>
<name>A0A1Q9D2S5_SYMMI</name>
<keyword evidence="4" id="KW-1185">Reference proteome</keyword>
<proteinExistence type="predicted"/>
<feature type="region of interest" description="Disordered" evidence="2">
    <location>
        <begin position="337"/>
        <end position="411"/>
    </location>
</feature>
<feature type="compositionally biased region" description="Polar residues" evidence="2">
    <location>
        <begin position="337"/>
        <end position="349"/>
    </location>
</feature>